<dbReference type="InterPro" id="IPR025714">
    <property type="entry name" value="Methyltranfer_dom"/>
</dbReference>
<dbReference type="Proteomes" id="UP000220214">
    <property type="component" value="Chromosome 8"/>
</dbReference>
<reference evidence="2 3" key="1">
    <citation type="submission" date="2016-05" db="EMBL/GenBank/DDBJ databases">
        <authorList>
            <consortium name="Pathogen Informatics"/>
        </authorList>
    </citation>
    <scope>NUCLEOTIDE SEQUENCE [LARGE SCALE GENOMIC DNA]</scope>
    <source>
        <strain evidence="2 3">NK65e</strain>
    </source>
</reference>
<dbReference type="AlphaFoldDB" id="A0A1D3PZF4"/>
<dbReference type="Pfam" id="PF13847">
    <property type="entry name" value="Methyltransf_31"/>
    <property type="match status" value="1"/>
</dbReference>
<organism evidence="2 3">
    <name type="scientific">Plasmodium berghei</name>
    <dbReference type="NCBI Taxonomy" id="5821"/>
    <lineage>
        <taxon>Eukaryota</taxon>
        <taxon>Sar</taxon>
        <taxon>Alveolata</taxon>
        <taxon>Apicomplexa</taxon>
        <taxon>Aconoidasida</taxon>
        <taxon>Haemosporida</taxon>
        <taxon>Plasmodiidae</taxon>
        <taxon>Plasmodium</taxon>
        <taxon>Plasmodium (Vinckeia)</taxon>
    </lineage>
</organism>
<sequence length="139" mass="16549">MASELHELSYWEKVYTNEKDNYKELNIELEEWFEENCDKIINWINNNFKENKNISILDIGSGNGLFLHKLYKKGFGNLYGFDFSKTAIDLARSFFEDNNMNNIYLQIIYLFEKKKKKKNEKNCYLSLGAKLAQRIYACL</sequence>
<dbReference type="GO" id="GO:0016279">
    <property type="term" value="F:protein-lysine N-methyltransferase activity"/>
    <property type="evidence" value="ECO:0007669"/>
    <property type="project" value="TreeGrafter"/>
</dbReference>
<proteinExistence type="predicted"/>
<dbReference type="PANTHER" id="PTHR12843">
    <property type="entry name" value="PROTEIN-LYSINE N-METHYLTRANSFERASE METTL10"/>
    <property type="match status" value="1"/>
</dbReference>
<dbReference type="GO" id="GO:0005737">
    <property type="term" value="C:cytoplasm"/>
    <property type="evidence" value="ECO:0007669"/>
    <property type="project" value="TreeGrafter"/>
</dbReference>
<evidence type="ECO:0000313" key="3">
    <source>
        <dbReference type="Proteomes" id="UP000220214"/>
    </source>
</evidence>
<protein>
    <submittedName>
        <fullName evidence="2">Predicted AdoMet-dependent methyltransferase/Methyltransferase domain containing protein, putative</fullName>
    </submittedName>
</protein>
<dbReference type="CDD" id="cd02440">
    <property type="entry name" value="AdoMet_MTases"/>
    <property type="match status" value="1"/>
</dbReference>
<keyword evidence="2" id="KW-0808">Transferase</keyword>
<feature type="domain" description="Methyltransferase" evidence="1">
    <location>
        <begin position="51"/>
        <end position="115"/>
    </location>
</feature>
<gene>
    <name evidence="2" type="ORF">PBNK65E_000153500</name>
</gene>
<dbReference type="Gene3D" id="3.40.50.150">
    <property type="entry name" value="Vaccinia Virus protein VP39"/>
    <property type="match status" value="1"/>
</dbReference>
<accession>A0A1D3PZF4</accession>
<dbReference type="SUPFAM" id="SSF53335">
    <property type="entry name" value="S-adenosyl-L-methionine-dependent methyltransferases"/>
    <property type="match status" value="1"/>
</dbReference>
<dbReference type="VEuPathDB" id="PlasmoDB:PBANKA_0817600"/>
<evidence type="ECO:0000313" key="2">
    <source>
        <dbReference type="EMBL" id="SCN24499.1"/>
    </source>
</evidence>
<dbReference type="PANTHER" id="PTHR12843:SF5">
    <property type="entry name" value="EEF1A LYSINE METHYLTRANSFERASE 2"/>
    <property type="match status" value="1"/>
</dbReference>
<dbReference type="EMBL" id="LT614634">
    <property type="protein sequence ID" value="SCN24499.1"/>
    <property type="molecule type" value="Genomic_DNA"/>
</dbReference>
<keyword evidence="2" id="KW-0489">Methyltransferase</keyword>
<name>A0A1D3PZF4_PLABE</name>
<evidence type="ECO:0000259" key="1">
    <source>
        <dbReference type="Pfam" id="PF13847"/>
    </source>
</evidence>
<dbReference type="InterPro" id="IPR029063">
    <property type="entry name" value="SAM-dependent_MTases_sf"/>
</dbReference>
<dbReference type="GO" id="GO:0032259">
    <property type="term" value="P:methylation"/>
    <property type="evidence" value="ECO:0007669"/>
    <property type="project" value="UniProtKB-KW"/>
</dbReference>